<evidence type="ECO:0000256" key="1">
    <source>
        <dbReference type="SAM" id="SignalP"/>
    </source>
</evidence>
<proteinExistence type="predicted"/>
<reference evidence="2 3" key="1">
    <citation type="submission" date="2018-08" db="EMBL/GenBank/DDBJ databases">
        <title>Genomic investigation of the strawberry pathogen Phytophthora fragariae indicates pathogenicity is determined by transcriptional variation in three key races.</title>
        <authorList>
            <person name="Adams T.M."/>
            <person name="Armitage A.D."/>
            <person name="Sobczyk M.K."/>
            <person name="Bates H.J."/>
            <person name="Dunwell J.M."/>
            <person name="Nellist C.F."/>
            <person name="Harrison R.J."/>
        </authorList>
    </citation>
    <scope>NUCLEOTIDE SEQUENCE [LARGE SCALE GENOMIC DNA]</scope>
    <source>
        <strain evidence="2 3">SCRP333</strain>
    </source>
</reference>
<dbReference type="Proteomes" id="UP000434957">
    <property type="component" value="Unassembled WGS sequence"/>
</dbReference>
<organism evidence="2 3">
    <name type="scientific">Phytophthora rubi</name>
    <dbReference type="NCBI Taxonomy" id="129364"/>
    <lineage>
        <taxon>Eukaryota</taxon>
        <taxon>Sar</taxon>
        <taxon>Stramenopiles</taxon>
        <taxon>Oomycota</taxon>
        <taxon>Peronosporomycetes</taxon>
        <taxon>Peronosporales</taxon>
        <taxon>Peronosporaceae</taxon>
        <taxon>Phytophthora</taxon>
    </lineage>
</organism>
<keyword evidence="1" id="KW-0732">Signal</keyword>
<feature type="chain" id="PRO_5025448229" description="RxLR effector protein" evidence="1">
    <location>
        <begin position="25"/>
        <end position="44"/>
    </location>
</feature>
<name>A0A6A4BAK2_9STRA</name>
<sequence length="44" mass="4917">MLKSWFTAVFCAALGVSALQYVAADQWDDCRTPPPALGRVRWDC</sequence>
<evidence type="ECO:0008006" key="4">
    <source>
        <dbReference type="Google" id="ProtNLM"/>
    </source>
</evidence>
<evidence type="ECO:0000313" key="3">
    <source>
        <dbReference type="Proteomes" id="UP000434957"/>
    </source>
</evidence>
<protein>
    <recommendedName>
        <fullName evidence="4">RxLR effector protein</fullName>
    </recommendedName>
</protein>
<accession>A0A6A4BAK2</accession>
<comment type="caution">
    <text evidence="2">The sequence shown here is derived from an EMBL/GenBank/DDBJ whole genome shotgun (WGS) entry which is preliminary data.</text>
</comment>
<keyword evidence="3" id="KW-1185">Reference proteome</keyword>
<feature type="signal peptide" evidence="1">
    <location>
        <begin position="1"/>
        <end position="24"/>
    </location>
</feature>
<evidence type="ECO:0000313" key="2">
    <source>
        <dbReference type="EMBL" id="KAE9269698.1"/>
    </source>
</evidence>
<dbReference type="EMBL" id="QXFT01006220">
    <property type="protein sequence ID" value="KAE9269698.1"/>
    <property type="molecule type" value="Genomic_DNA"/>
</dbReference>
<gene>
    <name evidence="2" type="ORF">PR003_g31066</name>
</gene>
<dbReference type="AlphaFoldDB" id="A0A6A4BAK2"/>